<name>A0A4R4WVE3_9ACTN</name>
<evidence type="ECO:0000313" key="1">
    <source>
        <dbReference type="EMBL" id="TDD21598.1"/>
    </source>
</evidence>
<sequence>MTEFEWDMTATGLVEADPDGDGARILCGQEIGYIVVTAELWDDAPPLTADGWQDVAEVSVAWRSAFMDFASTYGSENPAKQLELPGPGDYRLRVHGCNRDDGDPRDNGDPIEEYLIQVWPAPQDKPVMVKSTSETAAFWRTR</sequence>
<proteinExistence type="predicted"/>
<organism evidence="1 2">
    <name type="scientific">Nonomuraea diastatica</name>
    <dbReference type="NCBI Taxonomy" id="1848329"/>
    <lineage>
        <taxon>Bacteria</taxon>
        <taxon>Bacillati</taxon>
        <taxon>Actinomycetota</taxon>
        <taxon>Actinomycetes</taxon>
        <taxon>Streptosporangiales</taxon>
        <taxon>Streptosporangiaceae</taxon>
        <taxon>Nonomuraea</taxon>
    </lineage>
</organism>
<keyword evidence="2" id="KW-1185">Reference proteome</keyword>
<evidence type="ECO:0000313" key="2">
    <source>
        <dbReference type="Proteomes" id="UP000294543"/>
    </source>
</evidence>
<dbReference type="Proteomes" id="UP000294543">
    <property type="component" value="Unassembled WGS sequence"/>
</dbReference>
<dbReference type="RefSeq" id="WP_132508655.1">
    <property type="nucleotide sequence ID" value="NZ_SMKP01000033.1"/>
</dbReference>
<protein>
    <submittedName>
        <fullName evidence="1">Uncharacterized protein</fullName>
    </submittedName>
</protein>
<dbReference type="AlphaFoldDB" id="A0A4R4WVE3"/>
<reference evidence="1 2" key="1">
    <citation type="submission" date="2019-03" db="EMBL/GenBank/DDBJ databases">
        <title>Draft genome sequences of novel Actinobacteria.</title>
        <authorList>
            <person name="Sahin N."/>
            <person name="Ay H."/>
            <person name="Saygin H."/>
        </authorList>
    </citation>
    <scope>NUCLEOTIDE SEQUENCE [LARGE SCALE GENOMIC DNA]</scope>
    <source>
        <strain evidence="1 2">KC712</strain>
    </source>
</reference>
<comment type="caution">
    <text evidence="1">The sequence shown here is derived from an EMBL/GenBank/DDBJ whole genome shotgun (WGS) entry which is preliminary data.</text>
</comment>
<gene>
    <name evidence="1" type="ORF">E1294_14245</name>
</gene>
<accession>A0A4R4WVE3</accession>
<dbReference type="EMBL" id="SMKP01000033">
    <property type="protein sequence ID" value="TDD21598.1"/>
    <property type="molecule type" value="Genomic_DNA"/>
</dbReference>
<dbReference type="OrthoDB" id="4485313at2"/>